<name>A0A9Q5N7T6_SANBA</name>
<feature type="region of interest" description="Disordered" evidence="1">
    <location>
        <begin position="88"/>
        <end position="138"/>
    </location>
</feature>
<dbReference type="EMBL" id="LNZH02000216">
    <property type="protein sequence ID" value="OCB83989.1"/>
    <property type="molecule type" value="Genomic_DNA"/>
</dbReference>
<dbReference type="Proteomes" id="UP000757232">
    <property type="component" value="Unassembled WGS sequence"/>
</dbReference>
<gene>
    <name evidence="2" type="ORF">A7U60_g8660</name>
</gene>
<evidence type="ECO:0000256" key="1">
    <source>
        <dbReference type="SAM" id="MobiDB-lite"/>
    </source>
</evidence>
<feature type="compositionally biased region" description="Basic residues" evidence="1">
    <location>
        <begin position="110"/>
        <end position="121"/>
    </location>
</feature>
<feature type="region of interest" description="Disordered" evidence="1">
    <location>
        <begin position="18"/>
        <end position="76"/>
    </location>
</feature>
<evidence type="ECO:0000313" key="3">
    <source>
        <dbReference type="Proteomes" id="UP000757232"/>
    </source>
</evidence>
<organism evidence="2 3">
    <name type="scientific">Sanghuangporus baumii</name>
    <name type="common">Phellinus baumii</name>
    <dbReference type="NCBI Taxonomy" id="108892"/>
    <lineage>
        <taxon>Eukaryota</taxon>
        <taxon>Fungi</taxon>
        <taxon>Dikarya</taxon>
        <taxon>Basidiomycota</taxon>
        <taxon>Agaricomycotina</taxon>
        <taxon>Agaricomycetes</taxon>
        <taxon>Hymenochaetales</taxon>
        <taxon>Hymenochaetaceae</taxon>
        <taxon>Sanghuangporus</taxon>
    </lineage>
</organism>
<accession>A0A9Q5N7T6</accession>
<sequence>MPKIFGLRLRDIVSPPANLKLDADPIKAPSSPTGFRAPQLTRRRATSFKSTKRLSRMAKLLRSSTSSPDMDKSEEHRRLIDQRIQDLPAFPGISGDKNHMGDSQAEHVHGLHRSTGHRTRKALSGLGFGRPATNEAED</sequence>
<feature type="compositionally biased region" description="Basic and acidic residues" evidence="1">
    <location>
        <begin position="96"/>
        <end position="109"/>
    </location>
</feature>
<comment type="caution">
    <text evidence="2">The sequence shown here is derived from an EMBL/GenBank/DDBJ whole genome shotgun (WGS) entry which is preliminary data.</text>
</comment>
<evidence type="ECO:0000313" key="2">
    <source>
        <dbReference type="EMBL" id="OCB83989.1"/>
    </source>
</evidence>
<proteinExistence type="predicted"/>
<reference evidence="2" key="1">
    <citation type="submission" date="2016-06" db="EMBL/GenBank/DDBJ databases">
        <title>Draft Genome sequence of the fungus Inonotus baumii.</title>
        <authorList>
            <person name="Zhu H."/>
            <person name="Lin W."/>
        </authorList>
    </citation>
    <scope>NUCLEOTIDE SEQUENCE</scope>
    <source>
        <strain evidence="2">821</strain>
    </source>
</reference>
<keyword evidence="3" id="KW-1185">Reference proteome</keyword>
<dbReference type="AlphaFoldDB" id="A0A9Q5N7T6"/>
<dbReference type="OrthoDB" id="10646999at2759"/>
<protein>
    <submittedName>
        <fullName evidence="2">Uncharacterized protein</fullName>
    </submittedName>
</protein>
<feature type="compositionally biased region" description="Basic residues" evidence="1">
    <location>
        <begin position="41"/>
        <end position="56"/>
    </location>
</feature>